<evidence type="ECO:0000313" key="2">
    <source>
        <dbReference type="EMBL" id="CAK0881236.1"/>
    </source>
</evidence>
<dbReference type="SUPFAM" id="SSF52540">
    <property type="entry name" value="P-loop containing nucleoside triphosphate hydrolases"/>
    <property type="match status" value="1"/>
</dbReference>
<proteinExistence type="predicted"/>
<evidence type="ECO:0008006" key="4">
    <source>
        <dbReference type="Google" id="ProtNLM"/>
    </source>
</evidence>
<accession>A0ABN9W552</accession>
<feature type="compositionally biased region" description="Basic and acidic residues" evidence="1">
    <location>
        <begin position="178"/>
        <end position="195"/>
    </location>
</feature>
<feature type="compositionally biased region" description="Basic residues" evidence="1">
    <location>
        <begin position="154"/>
        <end position="164"/>
    </location>
</feature>
<keyword evidence="3" id="KW-1185">Reference proteome</keyword>
<gene>
    <name evidence="2" type="ORF">PCOR1329_LOCUS64150</name>
</gene>
<sequence>MAGFSYRDLAVCFGWCPKLGAPFRRREHARRSIGEEKRASDAPPLVYFFGLPGAGKNHCGEMLAREFGYVFRDGDRWLPEDLRDSLARGQGFTPEQRDRYASTIAAQIARERDAESSWAREHARAPRPLAVAQATFKRKHRDLIHARPPRRHVLLGAGGRRHALRPPGPRGQPGGRGPRQERMAKDFEPPGHDEAAAVVDNSVTLAAATRMPSVSS</sequence>
<dbReference type="Gene3D" id="3.40.50.300">
    <property type="entry name" value="P-loop containing nucleotide triphosphate hydrolases"/>
    <property type="match status" value="1"/>
</dbReference>
<evidence type="ECO:0000313" key="3">
    <source>
        <dbReference type="Proteomes" id="UP001189429"/>
    </source>
</evidence>
<feature type="region of interest" description="Disordered" evidence="1">
    <location>
        <begin position="154"/>
        <end position="198"/>
    </location>
</feature>
<dbReference type="Proteomes" id="UP001189429">
    <property type="component" value="Unassembled WGS sequence"/>
</dbReference>
<comment type="caution">
    <text evidence="2">The sequence shown here is derived from an EMBL/GenBank/DDBJ whole genome shotgun (WGS) entry which is preliminary data.</text>
</comment>
<name>A0ABN9W552_9DINO</name>
<dbReference type="InterPro" id="IPR027417">
    <property type="entry name" value="P-loop_NTPase"/>
</dbReference>
<protein>
    <recommendedName>
        <fullName evidence="4">Gluconokinase</fullName>
    </recommendedName>
</protein>
<dbReference type="EMBL" id="CAUYUJ010018170">
    <property type="protein sequence ID" value="CAK0881236.1"/>
    <property type="molecule type" value="Genomic_DNA"/>
</dbReference>
<reference evidence="2" key="1">
    <citation type="submission" date="2023-10" db="EMBL/GenBank/DDBJ databases">
        <authorList>
            <person name="Chen Y."/>
            <person name="Shah S."/>
            <person name="Dougan E. K."/>
            <person name="Thang M."/>
            <person name="Chan C."/>
        </authorList>
    </citation>
    <scope>NUCLEOTIDE SEQUENCE [LARGE SCALE GENOMIC DNA]</scope>
</reference>
<evidence type="ECO:0000256" key="1">
    <source>
        <dbReference type="SAM" id="MobiDB-lite"/>
    </source>
</evidence>
<organism evidence="2 3">
    <name type="scientific">Prorocentrum cordatum</name>
    <dbReference type="NCBI Taxonomy" id="2364126"/>
    <lineage>
        <taxon>Eukaryota</taxon>
        <taxon>Sar</taxon>
        <taxon>Alveolata</taxon>
        <taxon>Dinophyceae</taxon>
        <taxon>Prorocentrales</taxon>
        <taxon>Prorocentraceae</taxon>
        <taxon>Prorocentrum</taxon>
    </lineage>
</organism>